<dbReference type="SMART" id="SM00129">
    <property type="entry name" value="KISc"/>
    <property type="match status" value="1"/>
</dbReference>
<feature type="compositionally biased region" description="Polar residues" evidence="10">
    <location>
        <begin position="601"/>
        <end position="610"/>
    </location>
</feature>
<evidence type="ECO:0000256" key="5">
    <source>
        <dbReference type="ARBA" id="ARBA00023054"/>
    </source>
</evidence>
<evidence type="ECO:0000256" key="8">
    <source>
        <dbReference type="RuleBase" id="RU000394"/>
    </source>
</evidence>
<dbReference type="PROSITE" id="PS50067">
    <property type="entry name" value="KINESIN_MOTOR_2"/>
    <property type="match status" value="1"/>
</dbReference>
<dbReference type="GO" id="GO:0007018">
    <property type="term" value="P:microtubule-based movement"/>
    <property type="evidence" value="ECO:0007669"/>
    <property type="project" value="InterPro"/>
</dbReference>
<evidence type="ECO:0000256" key="2">
    <source>
        <dbReference type="ARBA" id="ARBA00022490"/>
    </source>
</evidence>
<dbReference type="GO" id="GO:0005524">
    <property type="term" value="F:ATP binding"/>
    <property type="evidence" value="ECO:0007669"/>
    <property type="project" value="UniProtKB-KW"/>
</dbReference>
<proteinExistence type="inferred from homology"/>
<dbReference type="InterPro" id="IPR027640">
    <property type="entry name" value="Kinesin-like_fam"/>
</dbReference>
<name>H2Z1R5_CIOSA</name>
<reference evidence="13" key="1">
    <citation type="submission" date="2003-08" db="EMBL/GenBank/DDBJ databases">
        <authorList>
            <person name="Birren B."/>
            <person name="Nusbaum C."/>
            <person name="Abebe A."/>
            <person name="Abouelleil A."/>
            <person name="Adekoya E."/>
            <person name="Ait-zahra M."/>
            <person name="Allen N."/>
            <person name="Allen T."/>
            <person name="An P."/>
            <person name="Anderson M."/>
            <person name="Anderson S."/>
            <person name="Arachchi H."/>
            <person name="Armbruster J."/>
            <person name="Bachantsang P."/>
            <person name="Baldwin J."/>
            <person name="Barry A."/>
            <person name="Bayul T."/>
            <person name="Blitshsteyn B."/>
            <person name="Bloom T."/>
            <person name="Blye J."/>
            <person name="Boguslavskiy L."/>
            <person name="Borowsky M."/>
            <person name="Boukhgalter B."/>
            <person name="Brunache A."/>
            <person name="Butler J."/>
            <person name="Calixte N."/>
            <person name="Calvo S."/>
            <person name="Camarata J."/>
            <person name="Campo K."/>
            <person name="Chang J."/>
            <person name="Cheshatsang Y."/>
            <person name="Citroen M."/>
            <person name="Collymore A."/>
            <person name="Considine T."/>
            <person name="Cook A."/>
            <person name="Cooke P."/>
            <person name="Corum B."/>
            <person name="Cuomo C."/>
            <person name="David R."/>
            <person name="Dawoe T."/>
            <person name="Degray S."/>
            <person name="Dodge S."/>
            <person name="Dooley K."/>
            <person name="Dorje P."/>
            <person name="Dorjee K."/>
            <person name="Dorris L."/>
            <person name="Duffey N."/>
            <person name="Dupes A."/>
            <person name="Elkins T."/>
            <person name="Engels R."/>
            <person name="Erickson J."/>
            <person name="Farina A."/>
            <person name="Faro S."/>
            <person name="Ferreira P."/>
            <person name="Fischer H."/>
            <person name="Fitzgerald M."/>
            <person name="Foley K."/>
            <person name="Gage D."/>
            <person name="Galagan J."/>
            <person name="Gearin G."/>
            <person name="Gnerre S."/>
            <person name="Gnirke A."/>
            <person name="Goyette A."/>
            <person name="Graham J."/>
            <person name="Grandbois E."/>
            <person name="Gyaltsen K."/>
            <person name="Hafez N."/>
            <person name="Hagopian D."/>
            <person name="Hagos B."/>
            <person name="Hall J."/>
            <person name="Hatcher B."/>
            <person name="Heller A."/>
            <person name="Higgins H."/>
            <person name="Honan T."/>
            <person name="Horn A."/>
            <person name="Houde N."/>
            <person name="Hughes L."/>
            <person name="Hulme W."/>
            <person name="Husby E."/>
            <person name="Iliev I."/>
            <person name="Jaffe D."/>
            <person name="Jones C."/>
            <person name="Kamal M."/>
            <person name="Kamat A."/>
            <person name="Kamvysselis M."/>
            <person name="Karlsson E."/>
            <person name="Kells C."/>
            <person name="Kieu A."/>
            <person name="Kisner P."/>
            <person name="Kodira C."/>
            <person name="Kulbokas E."/>
            <person name="Labutti K."/>
            <person name="Lama D."/>
            <person name="Landers T."/>
            <person name="Leger J."/>
            <person name="Levine S."/>
            <person name="Lewis D."/>
            <person name="Lewis T."/>
            <person name="Lindblad-toh K."/>
            <person name="Liu X."/>
            <person name="Lokyitsang T."/>
            <person name="Lokyitsang Y."/>
            <person name="Lucien O."/>
            <person name="Lui A."/>
            <person name="Ma L.J."/>
            <person name="Mabbitt R."/>
            <person name="Macdonald J."/>
            <person name="Maclean C."/>
            <person name="Major J."/>
            <person name="Manning J."/>
            <person name="Marabella R."/>
            <person name="Maru K."/>
            <person name="Matthews C."/>
            <person name="Mauceli E."/>
            <person name="Mccarthy M."/>
            <person name="Mcdonough S."/>
            <person name="Mcghee T."/>
            <person name="Meldrim J."/>
            <person name="Meneus L."/>
            <person name="Mesirov J."/>
            <person name="Mihalev A."/>
            <person name="Mihova T."/>
            <person name="Mikkelsen T."/>
            <person name="Mlenga V."/>
            <person name="Moru K."/>
            <person name="Mozes J."/>
            <person name="Mulrain L."/>
            <person name="Munson G."/>
            <person name="Naylor J."/>
            <person name="Newes C."/>
            <person name="Nguyen C."/>
            <person name="Nguyen N."/>
            <person name="Nguyen T."/>
            <person name="Nicol R."/>
            <person name="Nielsen C."/>
            <person name="Nizzari M."/>
            <person name="Norbu C."/>
            <person name="Norbu N."/>
            <person name="O'donnell P."/>
            <person name="Okoawo O."/>
            <person name="O'leary S."/>
            <person name="Omotosho B."/>
            <person name="O'neill K."/>
            <person name="Osman S."/>
            <person name="Parker S."/>
            <person name="Perrin D."/>
            <person name="Phunkhang P."/>
            <person name="Piqani B."/>
            <person name="Purcell S."/>
            <person name="Rachupka T."/>
            <person name="Ramasamy U."/>
            <person name="Rameau R."/>
            <person name="Ray V."/>
            <person name="Raymond C."/>
            <person name="Retta R."/>
            <person name="Richardson S."/>
            <person name="Rise C."/>
            <person name="Rodriguez J."/>
            <person name="Rogers J."/>
            <person name="Rogov P."/>
            <person name="Rutman M."/>
            <person name="Schupbach R."/>
            <person name="Seaman C."/>
            <person name="Settipalli S."/>
            <person name="Sharpe T."/>
            <person name="Sheridan J."/>
            <person name="Sherpa N."/>
            <person name="Shi J."/>
            <person name="Smirnov S."/>
            <person name="Smith C."/>
            <person name="Sougnez C."/>
            <person name="Spencer B."/>
            <person name="Stalker J."/>
            <person name="Stange-thomann N."/>
            <person name="Stavropoulos S."/>
            <person name="Stetson K."/>
            <person name="Stone C."/>
            <person name="Stone S."/>
            <person name="Stubbs M."/>
            <person name="Talamas J."/>
            <person name="Tchuinga P."/>
            <person name="Tenzing P."/>
            <person name="Tesfaye S."/>
            <person name="Theodore J."/>
            <person name="Thoulutsang Y."/>
            <person name="Topham K."/>
            <person name="Towey S."/>
            <person name="Tsamla T."/>
            <person name="Tsomo N."/>
            <person name="Vallee D."/>
            <person name="Vassiliev H."/>
            <person name="Venkataraman V."/>
            <person name="Vinson J."/>
            <person name="Vo A."/>
            <person name="Wade C."/>
            <person name="Wang S."/>
            <person name="Wangchuk T."/>
            <person name="Wangdi T."/>
            <person name="Whittaker C."/>
            <person name="Wilkinson J."/>
            <person name="Wu Y."/>
            <person name="Wyman D."/>
            <person name="Yadav S."/>
            <person name="Yang S."/>
            <person name="Yang X."/>
            <person name="Yeager S."/>
            <person name="Yee E."/>
            <person name="Young G."/>
            <person name="Zainoun J."/>
            <person name="Zembeck L."/>
            <person name="Zimmer A."/>
            <person name="Zody M."/>
            <person name="Lander E."/>
        </authorList>
    </citation>
    <scope>NUCLEOTIDE SEQUENCE [LARGE SCALE GENOMIC DNA]</scope>
</reference>
<evidence type="ECO:0000256" key="1">
    <source>
        <dbReference type="ARBA" id="ARBA00004245"/>
    </source>
</evidence>
<sequence length="610" mass="69076">TMGSAHCVSQTQVTDDTSGIIPRVIKDIFEGINARPDCEFLVKVGYVEIYKEDVKDLLTSSRTSQNLNIRENQDGSIQIVAKMPPHTPLHASKNPLSNPPGLTEVMVSSPEETLEYMEKGNCARSVASTAMNATSSRSHAIFTIILESRSLNDPFQLLLTPYKLHYSFGRDESTCSKFHLVDLAGSERAKRTKAKGDRLQEGIKINAGLLALGNVINALGEDHPHIPYRVSKLTRLLQDSLGGNSLTVMIACASPADSNVEETLNTLRYADRARKIKNKAIVNRDPQKAEMATLRKEVQQLRLKLLQTQGTTSCVEVTKHSPELQTRVNKLEVEKEELVKEMHKLLDSNAEMCEKVSEDINTIREETLSNGTQETICDQTADGKVESESDKTLKSEHILRTAKMANQLQDLNKALAMKELAKRMCSSEENIGAIKHEYESRLAKLDSDITELQAERDGLMAALEAAKKSKENHKLSEQRRIRLLDLENQIKTLKNEKKEKEKVKKLKAQGDEKITRLNSEIHAIKTSRVKLMKQIKEESSKYQQWKKEKEREVKQLKEKDRKRQYEIVRLERDYTKQKNVLRRKTEEAAASNRRLKEALGRQQSAAAKRQ</sequence>
<keyword evidence="5 9" id="KW-0175">Coiled coil</keyword>
<keyword evidence="13" id="KW-1185">Reference proteome</keyword>
<feature type="domain" description="Kinesin motor" evidence="11">
    <location>
        <begin position="1"/>
        <end position="276"/>
    </location>
</feature>
<reference evidence="12" key="3">
    <citation type="submission" date="2025-09" db="UniProtKB">
        <authorList>
            <consortium name="Ensembl"/>
        </authorList>
    </citation>
    <scope>IDENTIFICATION</scope>
</reference>
<evidence type="ECO:0000256" key="6">
    <source>
        <dbReference type="ARBA" id="ARBA00023212"/>
    </source>
</evidence>
<dbReference type="HOGENOM" id="CLU_001485_4_3_1"/>
<protein>
    <recommendedName>
        <fullName evidence="8">Kinesin-like protein</fullName>
    </recommendedName>
</protein>
<dbReference type="GO" id="GO:0008017">
    <property type="term" value="F:microtubule binding"/>
    <property type="evidence" value="ECO:0007669"/>
    <property type="project" value="InterPro"/>
</dbReference>
<feature type="region of interest" description="Disordered" evidence="10">
    <location>
        <begin position="579"/>
        <end position="610"/>
    </location>
</feature>
<evidence type="ECO:0000313" key="13">
    <source>
        <dbReference type="Proteomes" id="UP000007875"/>
    </source>
</evidence>
<dbReference type="SUPFAM" id="SSF52540">
    <property type="entry name" value="P-loop containing nucleoside triphosphate hydrolases"/>
    <property type="match status" value="1"/>
</dbReference>
<dbReference type="Ensembl" id="ENSCSAVT00000011660.1">
    <property type="protein sequence ID" value="ENSCSAVP00000011527.1"/>
    <property type="gene ID" value="ENSCSAVG00000006750.1"/>
</dbReference>
<evidence type="ECO:0000259" key="11">
    <source>
        <dbReference type="PROSITE" id="PS50067"/>
    </source>
</evidence>
<dbReference type="InterPro" id="IPR001752">
    <property type="entry name" value="Kinesin_motor_dom"/>
</dbReference>
<organism evidence="12 13">
    <name type="scientific">Ciona savignyi</name>
    <name type="common">Pacific transparent sea squirt</name>
    <dbReference type="NCBI Taxonomy" id="51511"/>
    <lineage>
        <taxon>Eukaryota</taxon>
        <taxon>Metazoa</taxon>
        <taxon>Chordata</taxon>
        <taxon>Tunicata</taxon>
        <taxon>Ascidiacea</taxon>
        <taxon>Phlebobranchia</taxon>
        <taxon>Cionidae</taxon>
        <taxon>Ciona</taxon>
    </lineage>
</organism>
<feature type="coiled-coil region" evidence="9">
    <location>
        <begin position="291"/>
        <end position="348"/>
    </location>
</feature>
<dbReference type="InterPro" id="IPR019821">
    <property type="entry name" value="Kinesin_motor_CS"/>
</dbReference>
<dbReference type="GO" id="GO:0003777">
    <property type="term" value="F:microtubule motor activity"/>
    <property type="evidence" value="ECO:0007669"/>
    <property type="project" value="InterPro"/>
</dbReference>
<keyword evidence="8" id="KW-0493">Microtubule</keyword>
<comment type="similarity">
    <text evidence="7 8">Belongs to the TRAFAC class myosin-kinesin ATPase superfamily. Kinesin family.</text>
</comment>
<dbReference type="PANTHER" id="PTHR47969:SF15">
    <property type="entry name" value="CHROMOSOME-ASSOCIATED KINESIN KIF4A-RELATED"/>
    <property type="match status" value="1"/>
</dbReference>
<evidence type="ECO:0000256" key="10">
    <source>
        <dbReference type="SAM" id="MobiDB-lite"/>
    </source>
</evidence>
<dbReference type="PANTHER" id="PTHR47969">
    <property type="entry name" value="CHROMOSOME-ASSOCIATED KINESIN KIF4A-RELATED"/>
    <property type="match status" value="1"/>
</dbReference>
<dbReference type="InterPro" id="IPR027417">
    <property type="entry name" value="P-loop_NTPase"/>
</dbReference>
<evidence type="ECO:0000256" key="4">
    <source>
        <dbReference type="ARBA" id="ARBA00022840"/>
    </source>
</evidence>
<comment type="caution">
    <text evidence="7">Lacks conserved residue(s) required for the propagation of feature annotation.</text>
</comment>
<dbReference type="PRINTS" id="PR00380">
    <property type="entry name" value="KINESINHEAVY"/>
</dbReference>
<dbReference type="InterPro" id="IPR036961">
    <property type="entry name" value="Kinesin_motor_dom_sf"/>
</dbReference>
<keyword evidence="3 8" id="KW-0547">Nucleotide-binding</keyword>
<evidence type="ECO:0000256" key="9">
    <source>
        <dbReference type="SAM" id="Coils"/>
    </source>
</evidence>
<dbReference type="GO" id="GO:0007052">
    <property type="term" value="P:mitotic spindle organization"/>
    <property type="evidence" value="ECO:0007669"/>
    <property type="project" value="TreeGrafter"/>
</dbReference>
<keyword evidence="4 8" id="KW-0067">ATP-binding</keyword>
<dbReference type="GO" id="GO:0051231">
    <property type="term" value="P:spindle elongation"/>
    <property type="evidence" value="ECO:0007669"/>
    <property type="project" value="TreeGrafter"/>
</dbReference>
<keyword evidence="2" id="KW-0963">Cytoplasm</keyword>
<evidence type="ECO:0000256" key="7">
    <source>
        <dbReference type="PROSITE-ProRule" id="PRU00283"/>
    </source>
</evidence>
<dbReference type="Gene3D" id="3.40.850.10">
    <property type="entry name" value="Kinesin motor domain"/>
    <property type="match status" value="1"/>
</dbReference>
<dbReference type="Proteomes" id="UP000007875">
    <property type="component" value="Unassembled WGS sequence"/>
</dbReference>
<accession>H2Z1R5</accession>
<dbReference type="PROSITE" id="PS00411">
    <property type="entry name" value="KINESIN_MOTOR_1"/>
    <property type="match status" value="1"/>
</dbReference>
<dbReference type="GeneTree" id="ENSGT00940000169248"/>
<dbReference type="AlphaFoldDB" id="H2Z1R5"/>
<keyword evidence="6" id="KW-0206">Cytoskeleton</keyword>
<dbReference type="Pfam" id="PF00225">
    <property type="entry name" value="Kinesin"/>
    <property type="match status" value="1"/>
</dbReference>
<evidence type="ECO:0000313" key="12">
    <source>
        <dbReference type="Ensembl" id="ENSCSAVP00000011527.1"/>
    </source>
</evidence>
<dbReference type="GO" id="GO:0005875">
    <property type="term" value="C:microtubule associated complex"/>
    <property type="evidence" value="ECO:0007669"/>
    <property type="project" value="TreeGrafter"/>
</dbReference>
<dbReference type="GO" id="GO:0005874">
    <property type="term" value="C:microtubule"/>
    <property type="evidence" value="ECO:0007669"/>
    <property type="project" value="UniProtKB-KW"/>
</dbReference>
<comment type="subcellular location">
    <subcellularLocation>
        <location evidence="1">Cytoplasm</location>
        <location evidence="1">Cytoskeleton</location>
    </subcellularLocation>
</comment>
<reference evidence="12" key="2">
    <citation type="submission" date="2025-08" db="UniProtKB">
        <authorList>
            <consortium name="Ensembl"/>
        </authorList>
    </citation>
    <scope>IDENTIFICATION</scope>
</reference>
<dbReference type="Pfam" id="PF25764">
    <property type="entry name" value="KIF21A_4th"/>
    <property type="match status" value="1"/>
</dbReference>
<evidence type="ECO:0000256" key="3">
    <source>
        <dbReference type="ARBA" id="ARBA00022741"/>
    </source>
</evidence>
<keyword evidence="8" id="KW-0505">Motor protein</keyword>